<dbReference type="InterPro" id="IPR004797">
    <property type="entry name" value="Competence_ComEC/Rec2"/>
</dbReference>
<dbReference type="SMART" id="SM00849">
    <property type="entry name" value="Lactamase_B"/>
    <property type="match status" value="1"/>
</dbReference>
<dbReference type="PANTHER" id="PTHR30619">
    <property type="entry name" value="DNA INTERNALIZATION/COMPETENCE PROTEIN COMEC/REC2"/>
    <property type="match status" value="1"/>
</dbReference>
<dbReference type="InterPro" id="IPR052159">
    <property type="entry name" value="Competence_DNA_uptake"/>
</dbReference>
<dbReference type="InterPro" id="IPR036866">
    <property type="entry name" value="RibonucZ/Hydroxyglut_hydro"/>
</dbReference>
<feature type="transmembrane region" description="Helical" evidence="6">
    <location>
        <begin position="421"/>
        <end position="438"/>
    </location>
</feature>
<dbReference type="Pfam" id="PF03772">
    <property type="entry name" value="Competence"/>
    <property type="match status" value="1"/>
</dbReference>
<dbReference type="InterPro" id="IPR004477">
    <property type="entry name" value="ComEC_N"/>
</dbReference>
<evidence type="ECO:0000313" key="8">
    <source>
        <dbReference type="EMBL" id="WZG09270.1"/>
    </source>
</evidence>
<evidence type="ECO:0000256" key="1">
    <source>
        <dbReference type="ARBA" id="ARBA00004651"/>
    </source>
</evidence>
<keyword evidence="5 6" id="KW-0472">Membrane</keyword>
<evidence type="ECO:0000256" key="4">
    <source>
        <dbReference type="ARBA" id="ARBA00022989"/>
    </source>
</evidence>
<dbReference type="EMBL" id="CP133006">
    <property type="protein sequence ID" value="WZG09270.1"/>
    <property type="molecule type" value="Genomic_DNA"/>
</dbReference>
<reference evidence="8 9" key="1">
    <citation type="journal article" date="2024" name="ISME J.">
        <title>Staphylococcus epidermidis bacteriocin A37 kills natural competitors with a unique mechanism of action.</title>
        <authorList>
            <person name="Puls J.S."/>
            <person name="Winnerling B."/>
            <person name="Power J.J."/>
            <person name="Kruger A.M."/>
            <person name="Brajtenbach D."/>
            <person name="Johnson M."/>
            <person name="Bilici K."/>
            <person name="Camus L."/>
            <person name="Fliesswasser T."/>
            <person name="Schneider T."/>
            <person name="Sahl H.G."/>
            <person name="Ghosal D."/>
            <person name="Kubitscheck U."/>
            <person name="Heilbronner S."/>
            <person name="Grein F."/>
        </authorList>
    </citation>
    <scope>NUCLEOTIDE SEQUENCE [LARGE SCALE GENOMIC DNA]</scope>
    <source>
        <strain evidence="8 9">SCK7</strain>
    </source>
</reference>
<keyword evidence="3 6" id="KW-0812">Transmembrane</keyword>
<dbReference type="Gene3D" id="3.60.15.10">
    <property type="entry name" value="Ribonuclease Z/Hydroxyacylglutathione hydrolase-like"/>
    <property type="match status" value="1"/>
</dbReference>
<dbReference type="PANTHER" id="PTHR30619:SF1">
    <property type="entry name" value="RECOMBINATION PROTEIN 2"/>
    <property type="match status" value="1"/>
</dbReference>
<dbReference type="NCBIfam" id="TIGR00361">
    <property type="entry name" value="ComEC_Rec2"/>
    <property type="match status" value="1"/>
</dbReference>
<feature type="transmembrane region" description="Helical" evidence="6">
    <location>
        <begin position="231"/>
        <end position="248"/>
    </location>
</feature>
<accession>A0ABZ2WAU4</accession>
<evidence type="ECO:0000256" key="6">
    <source>
        <dbReference type="SAM" id="Phobius"/>
    </source>
</evidence>
<dbReference type="Proteomes" id="UP001468345">
    <property type="component" value="Chromosome"/>
</dbReference>
<dbReference type="InterPro" id="IPR035681">
    <property type="entry name" value="ComA-like_MBL"/>
</dbReference>
<dbReference type="RefSeq" id="WP_341636953.1">
    <property type="nucleotide sequence ID" value="NZ_CP133006.1"/>
</dbReference>
<organism evidence="8 9">
    <name type="scientific">Staphylococcus casei</name>
    <dbReference type="NCBI Taxonomy" id="201828"/>
    <lineage>
        <taxon>Bacteria</taxon>
        <taxon>Bacillati</taxon>
        <taxon>Bacillota</taxon>
        <taxon>Bacilli</taxon>
        <taxon>Bacillales</taxon>
        <taxon>Staphylococcaceae</taxon>
        <taxon>Staphylococcus</taxon>
    </lineage>
</organism>
<dbReference type="CDD" id="cd06174">
    <property type="entry name" value="MFS"/>
    <property type="match status" value="1"/>
</dbReference>
<dbReference type="SUPFAM" id="SSF56281">
    <property type="entry name" value="Metallo-hydrolase/oxidoreductase"/>
    <property type="match status" value="1"/>
</dbReference>
<feature type="transmembrane region" description="Helical" evidence="6">
    <location>
        <begin position="6"/>
        <end position="22"/>
    </location>
</feature>
<comment type="subcellular location">
    <subcellularLocation>
        <location evidence="1">Cell membrane</location>
        <topology evidence="1">Multi-pass membrane protein</topology>
    </subcellularLocation>
</comment>
<feature type="transmembrane region" description="Helical" evidence="6">
    <location>
        <begin position="254"/>
        <end position="273"/>
    </location>
</feature>
<keyword evidence="2" id="KW-1003">Cell membrane</keyword>
<evidence type="ECO:0000256" key="2">
    <source>
        <dbReference type="ARBA" id="ARBA00022475"/>
    </source>
</evidence>
<gene>
    <name evidence="8" type="ORF">SHJJP9002_001219</name>
</gene>
<evidence type="ECO:0000313" key="9">
    <source>
        <dbReference type="Proteomes" id="UP001468345"/>
    </source>
</evidence>
<sequence>MLWLHARLMALFVFVLLLFIAIRKQLKLIQFISIVILPILSFMMFQNDLVHTRDQRTTQYNNMHLQSQAYFLTKPVLKHQKLRGKVEIDHQIFTFYYYLKHSTKDNIENKLFQKSCFVRGELSSINNRINDKATLFVKAIDLDSCKGNESGHQYLLERHKAFILDKLKATHIKGPEKIIALISGDTSNVDVNDLEKYKEIGIYHLLAISGTHVGIIVAIIFYVLNLFRMPLFFIKFVILILLPLYVLYTELAPSAMRAVIVTIIVIILPKRIFRNTMNILAFSFITLTLIYPSLIYHIGFQFSFMITFFILLSLPLLEKTTAFKSTFYITFIAQLGSLIISAYYFNQIQWIGFISNLFFVPFYIFILYPLTLIYFIINHLPIEIQLLTGLLNLVIKIHDIVVDTFYSLSLYKWYIPELNEYFLVIALAIILAALVAIVHKKLKVLTGLMILIYITVTVLPRANDYRLTMLNVGQGDAILFETNKQHTLLIDTGGKLLDKDEKATHNIARYHILPTLKKRAIKTINYLIITHPHQDHIGELNYLIEKYRIENIIVNIPSMKSEQLNSLKKQCKNNEIQLYDFREKQNFELDKAVINLVDVTINTSDDLNEHSIVTLITYEKYKMLLMGDATINNENELLKQLDLKAVDVLKVGHHGSKTGTSEAFIRAITPKISLISVARNNRYNLPNQETINRLINYHSQVYQTANHGEVTINFKENMYIKTEEK</sequence>
<feature type="transmembrane region" description="Helical" evidence="6">
    <location>
        <begin position="202"/>
        <end position="224"/>
    </location>
</feature>
<keyword evidence="9" id="KW-1185">Reference proteome</keyword>
<proteinExistence type="predicted"/>
<evidence type="ECO:0000256" key="5">
    <source>
        <dbReference type="ARBA" id="ARBA00023136"/>
    </source>
</evidence>
<protein>
    <submittedName>
        <fullName evidence="8">DNA internalization-related competence protein ComEC/Rec2</fullName>
    </submittedName>
</protein>
<feature type="domain" description="Metallo-beta-lactamase" evidence="7">
    <location>
        <begin position="474"/>
        <end position="679"/>
    </location>
</feature>
<feature type="transmembrane region" description="Helical" evidence="6">
    <location>
        <begin position="29"/>
        <end position="46"/>
    </location>
</feature>
<evidence type="ECO:0000259" key="7">
    <source>
        <dbReference type="SMART" id="SM00849"/>
    </source>
</evidence>
<feature type="transmembrane region" description="Helical" evidence="6">
    <location>
        <begin position="357"/>
        <end position="377"/>
    </location>
</feature>
<feature type="transmembrane region" description="Helical" evidence="6">
    <location>
        <begin position="326"/>
        <end position="345"/>
    </location>
</feature>
<dbReference type="Pfam" id="PF00753">
    <property type="entry name" value="Lactamase_B"/>
    <property type="match status" value="1"/>
</dbReference>
<dbReference type="NCBIfam" id="TIGR00360">
    <property type="entry name" value="ComEC_N-term"/>
    <property type="match status" value="1"/>
</dbReference>
<keyword evidence="4 6" id="KW-1133">Transmembrane helix</keyword>
<name>A0ABZ2WAU4_9STAP</name>
<dbReference type="CDD" id="cd07731">
    <property type="entry name" value="ComA-like_MBL-fold"/>
    <property type="match status" value="1"/>
</dbReference>
<feature type="transmembrane region" description="Helical" evidence="6">
    <location>
        <begin position="444"/>
        <end position="462"/>
    </location>
</feature>
<evidence type="ECO:0000256" key="3">
    <source>
        <dbReference type="ARBA" id="ARBA00022692"/>
    </source>
</evidence>
<dbReference type="InterPro" id="IPR001279">
    <property type="entry name" value="Metallo-B-lactamas"/>
</dbReference>
<feature type="transmembrane region" description="Helical" evidence="6">
    <location>
        <begin position="294"/>
        <end position="314"/>
    </location>
</feature>